<dbReference type="InterPro" id="IPR011761">
    <property type="entry name" value="ATP-grasp"/>
</dbReference>
<sequence>MFLAEYQSKELLAQYGVLAPDGRPARSPDEAQRLCKEIDARKYVVKAQIGAGGRGLAGGIRFAATPSAVADEARRLLGSTLVTDQTGPAGETVTIVQVEAAIDIAQSCFVAIAFAPETGQPMLLASSAGGVEFEQRARMDEDTAQSCPLSPDSPEARAEIASFLTGVGITEAQSTAIDAIFAARHAFTENDMTLIEINPFARTSDGRWIAVDAKVAIDPNASFRRPEFASMVADRPAPADELAAQKHNINLVRLDGNIGVIANGAGLGLATNDMIMDAGGKPANFMDIRTTASSMDVARGVEILLADDRVSAILLTIHGGGMTSADTVAEGVNFAYAKATRKLPVIAYISGKHADWGHRILRERKVPVESCDTLSAAVGRVVELAGQRRAR</sequence>
<keyword evidence="5" id="KW-0460">Magnesium</keyword>
<dbReference type="STRING" id="215743.ROSMUCSMR3_01020"/>
<dbReference type="PIRSF" id="PIRSF001554">
    <property type="entry name" value="SucCS_beta"/>
    <property type="match status" value="1"/>
</dbReference>
<dbReference type="GO" id="GO:0042709">
    <property type="term" value="C:succinate-CoA ligase complex"/>
    <property type="evidence" value="ECO:0007669"/>
    <property type="project" value="TreeGrafter"/>
</dbReference>
<dbReference type="EMBL" id="AONH01000010">
    <property type="protein sequence ID" value="KGM88388.1"/>
    <property type="molecule type" value="Genomic_DNA"/>
</dbReference>
<dbReference type="InterPro" id="IPR016102">
    <property type="entry name" value="Succinyl-CoA_synth-like"/>
</dbReference>
<dbReference type="PROSITE" id="PS50975">
    <property type="entry name" value="ATP_GRASP"/>
    <property type="match status" value="1"/>
</dbReference>
<dbReference type="SUPFAM" id="SSF52210">
    <property type="entry name" value="Succinyl-CoA synthetase domains"/>
    <property type="match status" value="1"/>
</dbReference>
<dbReference type="AlphaFoldDB" id="A0A0A0HQS0"/>
<reference evidence="8 9" key="1">
    <citation type="submission" date="2013-01" db="EMBL/GenBank/DDBJ databases">
        <authorList>
            <person name="Fiebig A."/>
            <person name="Goeker M."/>
            <person name="Klenk H.-P.P."/>
        </authorList>
    </citation>
    <scope>NUCLEOTIDE SEQUENCE [LARGE SCALE GENOMIC DNA]</scope>
    <source>
        <strain evidence="8 9">DSM 17069</strain>
    </source>
</reference>
<dbReference type="PANTHER" id="PTHR11815">
    <property type="entry name" value="SUCCINYL-COA SYNTHETASE BETA CHAIN"/>
    <property type="match status" value="1"/>
</dbReference>
<dbReference type="InterPro" id="IPR013650">
    <property type="entry name" value="ATP-grasp_succ-CoA_synth-type"/>
</dbReference>
<dbReference type="HOGENOM" id="CLU_037430_0_2_5"/>
<comment type="caution">
    <text evidence="8">The sequence shown here is derived from an EMBL/GenBank/DDBJ whole genome shotgun (WGS) entry which is preliminary data.</text>
</comment>
<evidence type="ECO:0000256" key="1">
    <source>
        <dbReference type="ARBA" id="ARBA00022532"/>
    </source>
</evidence>
<keyword evidence="3" id="KW-0479">Metal-binding</keyword>
<evidence type="ECO:0000256" key="6">
    <source>
        <dbReference type="PROSITE-ProRule" id="PRU00409"/>
    </source>
</evidence>
<dbReference type="FunFam" id="3.30.1490.20:FF:000002">
    <property type="entry name" value="Succinate--CoA ligase [ADP-forming] subunit beta"/>
    <property type="match status" value="1"/>
</dbReference>
<keyword evidence="4 6" id="KW-0547">Nucleotide-binding</keyword>
<dbReference type="Gene3D" id="3.30.470.20">
    <property type="entry name" value="ATP-grasp fold, B domain"/>
    <property type="match status" value="1"/>
</dbReference>
<evidence type="ECO:0000256" key="3">
    <source>
        <dbReference type="ARBA" id="ARBA00022723"/>
    </source>
</evidence>
<keyword evidence="1" id="KW-0816">Tricarboxylic acid cycle</keyword>
<dbReference type="GO" id="GO:0006104">
    <property type="term" value="P:succinyl-CoA metabolic process"/>
    <property type="evidence" value="ECO:0007669"/>
    <property type="project" value="TreeGrafter"/>
</dbReference>
<accession>A0A0A0HQS0</accession>
<feature type="domain" description="ATP-grasp" evidence="7">
    <location>
        <begin position="9"/>
        <end position="228"/>
    </location>
</feature>
<dbReference type="RefSeq" id="WP_037272931.1">
    <property type="nucleotide sequence ID" value="NZ_KN293979.1"/>
</dbReference>
<dbReference type="GO" id="GO:0006099">
    <property type="term" value="P:tricarboxylic acid cycle"/>
    <property type="evidence" value="ECO:0007669"/>
    <property type="project" value="UniProtKB-KW"/>
</dbReference>
<dbReference type="eggNOG" id="COG0045">
    <property type="taxonomic scope" value="Bacteria"/>
</dbReference>
<evidence type="ECO:0000256" key="2">
    <source>
        <dbReference type="ARBA" id="ARBA00022598"/>
    </source>
</evidence>
<dbReference type="PANTHER" id="PTHR11815:SF10">
    <property type="entry name" value="SUCCINATE--COA LIGASE [GDP-FORMING] SUBUNIT BETA, MITOCHONDRIAL"/>
    <property type="match status" value="1"/>
</dbReference>
<dbReference type="GO" id="GO:0005524">
    <property type="term" value="F:ATP binding"/>
    <property type="evidence" value="ECO:0007669"/>
    <property type="project" value="UniProtKB-UniRule"/>
</dbReference>
<dbReference type="GO" id="GO:0046872">
    <property type="term" value="F:metal ion binding"/>
    <property type="evidence" value="ECO:0007669"/>
    <property type="project" value="UniProtKB-KW"/>
</dbReference>
<dbReference type="Pfam" id="PF00549">
    <property type="entry name" value="Ligase_CoA"/>
    <property type="match status" value="1"/>
</dbReference>
<dbReference type="SUPFAM" id="SSF56059">
    <property type="entry name" value="Glutathione synthetase ATP-binding domain-like"/>
    <property type="match status" value="1"/>
</dbReference>
<evidence type="ECO:0000313" key="8">
    <source>
        <dbReference type="EMBL" id="KGM88388.1"/>
    </source>
</evidence>
<protein>
    <submittedName>
        <fullName evidence="8">Succinyl-CoA synthetase, beta subunit</fullName>
        <ecNumber evidence="8">6.2.1.5</ecNumber>
    </submittedName>
</protein>
<proteinExistence type="predicted"/>
<name>A0A0A0HQS0_9RHOB</name>
<dbReference type="OrthoDB" id="9802602at2"/>
<evidence type="ECO:0000313" key="9">
    <source>
        <dbReference type="Proteomes" id="UP000030021"/>
    </source>
</evidence>
<dbReference type="Pfam" id="PF08442">
    <property type="entry name" value="ATP-grasp_2"/>
    <property type="match status" value="1"/>
</dbReference>
<dbReference type="Gene3D" id="3.40.50.261">
    <property type="entry name" value="Succinyl-CoA synthetase domains"/>
    <property type="match status" value="1"/>
</dbReference>
<dbReference type="PATRIC" id="fig|1288298.3.peg.2103"/>
<dbReference type="Gene3D" id="3.30.1490.20">
    <property type="entry name" value="ATP-grasp fold, A domain"/>
    <property type="match status" value="1"/>
</dbReference>
<dbReference type="InterPro" id="IPR005811">
    <property type="entry name" value="SUCC_ACL_C"/>
</dbReference>
<keyword evidence="2 8" id="KW-0436">Ligase</keyword>
<dbReference type="EC" id="6.2.1.5" evidence="8"/>
<evidence type="ECO:0000256" key="5">
    <source>
        <dbReference type="ARBA" id="ARBA00022842"/>
    </source>
</evidence>
<dbReference type="GO" id="GO:0004775">
    <property type="term" value="F:succinate-CoA ligase (ADP-forming) activity"/>
    <property type="evidence" value="ECO:0007669"/>
    <property type="project" value="UniProtKB-EC"/>
</dbReference>
<keyword evidence="6" id="KW-0067">ATP-binding</keyword>
<evidence type="ECO:0000256" key="4">
    <source>
        <dbReference type="ARBA" id="ARBA00022741"/>
    </source>
</evidence>
<dbReference type="Proteomes" id="UP000030021">
    <property type="component" value="Unassembled WGS sequence"/>
</dbReference>
<gene>
    <name evidence="8" type="ORF">rosmuc_02086</name>
</gene>
<dbReference type="InterPro" id="IPR005809">
    <property type="entry name" value="Succ_CoA_ligase-like_bsu"/>
</dbReference>
<dbReference type="InterPro" id="IPR013815">
    <property type="entry name" value="ATP_grasp_subdomain_1"/>
</dbReference>
<organism evidence="8 9">
    <name type="scientific">Roseovarius mucosus DSM 17069</name>
    <dbReference type="NCBI Taxonomy" id="1288298"/>
    <lineage>
        <taxon>Bacteria</taxon>
        <taxon>Pseudomonadati</taxon>
        <taxon>Pseudomonadota</taxon>
        <taxon>Alphaproteobacteria</taxon>
        <taxon>Rhodobacterales</taxon>
        <taxon>Roseobacteraceae</taxon>
        <taxon>Roseovarius</taxon>
    </lineage>
</organism>
<evidence type="ECO:0000259" key="7">
    <source>
        <dbReference type="PROSITE" id="PS50975"/>
    </source>
</evidence>